<name>A0A9P1H8F1_9PEZI</name>
<feature type="region of interest" description="Disordered" evidence="1">
    <location>
        <begin position="76"/>
        <end position="177"/>
    </location>
</feature>
<dbReference type="InterPro" id="IPR027417">
    <property type="entry name" value="P-loop_NTPase"/>
</dbReference>
<dbReference type="SUPFAM" id="SSF52540">
    <property type="entry name" value="P-loop containing nucleoside triphosphate hydrolases"/>
    <property type="match status" value="1"/>
</dbReference>
<evidence type="ECO:0000256" key="1">
    <source>
        <dbReference type="SAM" id="MobiDB-lite"/>
    </source>
</evidence>
<evidence type="ECO:0000313" key="3">
    <source>
        <dbReference type="Proteomes" id="UP000838763"/>
    </source>
</evidence>
<reference evidence="2" key="1">
    <citation type="submission" date="2022-11" db="EMBL/GenBank/DDBJ databases">
        <authorList>
            <person name="Scott C."/>
            <person name="Bruce N."/>
        </authorList>
    </citation>
    <scope>NUCLEOTIDE SEQUENCE</scope>
</reference>
<dbReference type="Proteomes" id="UP000838763">
    <property type="component" value="Unassembled WGS sequence"/>
</dbReference>
<accession>A0A9P1H8F1</accession>
<feature type="compositionally biased region" description="Basic and acidic residues" evidence="1">
    <location>
        <begin position="251"/>
        <end position="265"/>
    </location>
</feature>
<protein>
    <submittedName>
        <fullName evidence="2">Uncharacterized protein</fullName>
    </submittedName>
</protein>
<feature type="region of interest" description="Disordered" evidence="1">
    <location>
        <begin position="251"/>
        <end position="281"/>
    </location>
</feature>
<feature type="compositionally biased region" description="Low complexity" evidence="1">
    <location>
        <begin position="76"/>
        <end position="101"/>
    </location>
</feature>
<dbReference type="GO" id="GO:0003924">
    <property type="term" value="F:GTPase activity"/>
    <property type="evidence" value="ECO:0007669"/>
    <property type="project" value="InterPro"/>
</dbReference>
<sequence length="573" mass="61762">MGNNLSRASTPRRQLYGEAAVPLAHPFTQRLGSTAEVLSMKSNDRQGRRPSKGIRLATPEEAVSLYHSHQAELASALAAAASQQQQEQEQQEGQQPANQSAEAEQADANSASDLSQASQNATQGSSQQNGGQGNNSQGAPAGQAGSGSNTLQNSLVQNGSGSGSGSGPNLNLGPSAGYHGPVHYSTIIDTPLHPSHPSHPESASEGLVLGYQTHKQGIPPQYSIYHGGRRIPLFISLQNGHSMSAYPIIRNRADPRPVTRPDHPRLSGPAQSRQPPPNNAEYWSSLQGRCQIAGQRVLEDRARIPLPQLGQRPEPCHFLQSHHGGCRDGQRAGNPRLNKSSRAASWAASRGSSPSLIQDVIGPEVELIAPPLRIRRGSRPSGTIPTASFRVENIIFSSREIAASASHRSCLNGRSSTATNYLKPANCWRKIFRQVKYTTHVVVNKKKIKVVFWDIPVASLDKMHLTNDAGWDGAILCGDVGRFETFKPLATGLWKTNRGSVKAAVPGSLPAQVVGLKGDTLRTYGQHVANEELAYLSETCADAKYITVSSKLNDNVRESFDALLELIHKERRN</sequence>
<dbReference type="Gene3D" id="3.40.50.300">
    <property type="entry name" value="P-loop containing nucleotide triphosphate hydrolases"/>
    <property type="match status" value="1"/>
</dbReference>
<feature type="region of interest" description="Disordered" evidence="1">
    <location>
        <begin position="312"/>
        <end position="350"/>
    </location>
</feature>
<feature type="region of interest" description="Disordered" evidence="1">
    <location>
        <begin position="33"/>
        <end position="54"/>
    </location>
</feature>
<feature type="region of interest" description="Disordered" evidence="1">
    <location>
        <begin position="185"/>
        <end position="204"/>
    </location>
</feature>
<feature type="compositionally biased region" description="Low complexity" evidence="1">
    <location>
        <begin position="115"/>
        <end position="149"/>
    </location>
</feature>
<feature type="compositionally biased region" description="Low complexity" evidence="1">
    <location>
        <begin position="340"/>
        <end position="350"/>
    </location>
</feature>
<organism evidence="2 3">
    <name type="scientific">Parascedosporium putredinis</name>
    <dbReference type="NCBI Taxonomy" id="1442378"/>
    <lineage>
        <taxon>Eukaryota</taxon>
        <taxon>Fungi</taxon>
        <taxon>Dikarya</taxon>
        <taxon>Ascomycota</taxon>
        <taxon>Pezizomycotina</taxon>
        <taxon>Sordariomycetes</taxon>
        <taxon>Hypocreomycetidae</taxon>
        <taxon>Microascales</taxon>
        <taxon>Microascaceae</taxon>
        <taxon>Parascedosporium</taxon>
    </lineage>
</organism>
<dbReference type="InterPro" id="IPR001806">
    <property type="entry name" value="Small_GTPase"/>
</dbReference>
<proteinExistence type="predicted"/>
<evidence type="ECO:0000313" key="2">
    <source>
        <dbReference type="EMBL" id="CAI4217160.1"/>
    </source>
</evidence>
<dbReference type="Pfam" id="PF00071">
    <property type="entry name" value="Ras"/>
    <property type="match status" value="1"/>
</dbReference>
<dbReference type="EMBL" id="CALLCH030000016">
    <property type="protein sequence ID" value="CAI4217160.1"/>
    <property type="molecule type" value="Genomic_DNA"/>
</dbReference>
<keyword evidence="3" id="KW-1185">Reference proteome</keyword>
<dbReference type="GO" id="GO:0005525">
    <property type="term" value="F:GTP binding"/>
    <property type="evidence" value="ECO:0007669"/>
    <property type="project" value="InterPro"/>
</dbReference>
<dbReference type="AlphaFoldDB" id="A0A9P1H8F1"/>
<gene>
    <name evidence="2" type="ORF">PPNO1_LOCUS6777</name>
</gene>
<comment type="caution">
    <text evidence="2">The sequence shown here is derived from an EMBL/GenBank/DDBJ whole genome shotgun (WGS) entry which is preliminary data.</text>
</comment>